<name>A0A8J4YSG7_CHIOP</name>
<dbReference type="Proteomes" id="UP000770661">
    <property type="component" value="Unassembled WGS sequence"/>
</dbReference>
<dbReference type="EMBL" id="JACEEZ010005040">
    <property type="protein sequence ID" value="KAG0725945.1"/>
    <property type="molecule type" value="Genomic_DNA"/>
</dbReference>
<comment type="caution">
    <text evidence="1">The sequence shown here is derived from an EMBL/GenBank/DDBJ whole genome shotgun (WGS) entry which is preliminary data.</text>
</comment>
<dbReference type="AlphaFoldDB" id="A0A8J4YSG7"/>
<evidence type="ECO:0000313" key="2">
    <source>
        <dbReference type="Proteomes" id="UP000770661"/>
    </source>
</evidence>
<organism evidence="1 2">
    <name type="scientific">Chionoecetes opilio</name>
    <name type="common">Atlantic snow crab</name>
    <name type="synonym">Cancer opilio</name>
    <dbReference type="NCBI Taxonomy" id="41210"/>
    <lineage>
        <taxon>Eukaryota</taxon>
        <taxon>Metazoa</taxon>
        <taxon>Ecdysozoa</taxon>
        <taxon>Arthropoda</taxon>
        <taxon>Crustacea</taxon>
        <taxon>Multicrustacea</taxon>
        <taxon>Malacostraca</taxon>
        <taxon>Eumalacostraca</taxon>
        <taxon>Eucarida</taxon>
        <taxon>Decapoda</taxon>
        <taxon>Pleocyemata</taxon>
        <taxon>Brachyura</taxon>
        <taxon>Eubrachyura</taxon>
        <taxon>Majoidea</taxon>
        <taxon>Majidae</taxon>
        <taxon>Chionoecetes</taxon>
    </lineage>
</organism>
<accession>A0A8J4YSG7</accession>
<sequence length="140" mass="15499">MRGKERWSAAYRFNPLPGMGAAEVMRKVRGGYRMDKPDLWAAGRSQANRNCHSSGHRPDLLTLTTSGVSLSFIIEMLLQDQTQLRLMLLPMSPDLIGQWEVIYLLTSAPPVMGTDEVHVSPYQLTSQFGPPPSGPDRSSA</sequence>
<gene>
    <name evidence="1" type="ORF">GWK47_037594</name>
</gene>
<reference evidence="1" key="1">
    <citation type="submission" date="2020-07" db="EMBL/GenBank/DDBJ databases">
        <title>The High-quality genome of the commercially important snow crab, Chionoecetes opilio.</title>
        <authorList>
            <person name="Jeong J.-H."/>
            <person name="Ryu S."/>
        </authorList>
    </citation>
    <scope>NUCLEOTIDE SEQUENCE</scope>
    <source>
        <strain evidence="1">MADBK_172401_WGS</strain>
        <tissue evidence="1">Digestive gland</tissue>
    </source>
</reference>
<proteinExistence type="predicted"/>
<keyword evidence="2" id="KW-1185">Reference proteome</keyword>
<evidence type="ECO:0000313" key="1">
    <source>
        <dbReference type="EMBL" id="KAG0725945.1"/>
    </source>
</evidence>
<protein>
    <submittedName>
        <fullName evidence="1">Uncharacterized protein</fullName>
    </submittedName>
</protein>